<feature type="transmembrane region" description="Helical" evidence="1">
    <location>
        <begin position="18"/>
        <end position="37"/>
    </location>
</feature>
<evidence type="ECO:0000313" key="2">
    <source>
        <dbReference type="EMBL" id="QQP54232.1"/>
    </source>
</evidence>
<organism evidence="2 3">
    <name type="scientific">Caligus rogercresseyi</name>
    <name type="common">Sea louse</name>
    <dbReference type="NCBI Taxonomy" id="217165"/>
    <lineage>
        <taxon>Eukaryota</taxon>
        <taxon>Metazoa</taxon>
        <taxon>Ecdysozoa</taxon>
        <taxon>Arthropoda</taxon>
        <taxon>Crustacea</taxon>
        <taxon>Multicrustacea</taxon>
        <taxon>Hexanauplia</taxon>
        <taxon>Copepoda</taxon>
        <taxon>Siphonostomatoida</taxon>
        <taxon>Caligidae</taxon>
        <taxon>Caligus</taxon>
    </lineage>
</organism>
<reference evidence="3" key="1">
    <citation type="submission" date="2021-01" db="EMBL/GenBank/DDBJ databases">
        <title>Caligus Genome Assembly.</title>
        <authorList>
            <person name="Gallardo-Escarate C."/>
        </authorList>
    </citation>
    <scope>NUCLEOTIDE SEQUENCE [LARGE SCALE GENOMIC DNA]</scope>
</reference>
<evidence type="ECO:0000313" key="3">
    <source>
        <dbReference type="Proteomes" id="UP000595437"/>
    </source>
</evidence>
<dbReference type="Proteomes" id="UP000595437">
    <property type="component" value="Chromosome 4"/>
</dbReference>
<protein>
    <submittedName>
        <fullName evidence="2">Uncharacterized protein</fullName>
    </submittedName>
</protein>
<dbReference type="AlphaFoldDB" id="A0A7T8QT82"/>
<sequence length="53" mass="5987">LPVPPLCEWSPAPRLHEWILPLIFVIGVLSSITSSILKTFSSFWNLLLDALVR</sequence>
<dbReference type="EMBL" id="CP045893">
    <property type="protein sequence ID" value="QQP54232.1"/>
    <property type="molecule type" value="Genomic_DNA"/>
</dbReference>
<keyword evidence="1" id="KW-0472">Membrane</keyword>
<feature type="non-terminal residue" evidence="2">
    <location>
        <position position="1"/>
    </location>
</feature>
<evidence type="ECO:0000256" key="1">
    <source>
        <dbReference type="SAM" id="Phobius"/>
    </source>
</evidence>
<feature type="non-terminal residue" evidence="2">
    <location>
        <position position="53"/>
    </location>
</feature>
<keyword evidence="1" id="KW-1133">Transmembrane helix</keyword>
<proteinExistence type="predicted"/>
<accession>A0A7T8QT82</accession>
<name>A0A7T8QT82_CALRO</name>
<keyword evidence="1" id="KW-0812">Transmembrane</keyword>
<gene>
    <name evidence="2" type="ORF">FKW44_007002</name>
</gene>
<keyword evidence="3" id="KW-1185">Reference proteome</keyword>